<protein>
    <submittedName>
        <fullName evidence="1">Uncharacterized protein</fullName>
    </submittedName>
</protein>
<proteinExistence type="predicted"/>
<dbReference type="EMBL" id="JABFAC010000012">
    <property type="protein sequence ID" value="MBA0631161.1"/>
    <property type="molecule type" value="Genomic_DNA"/>
</dbReference>
<evidence type="ECO:0000313" key="2">
    <source>
        <dbReference type="Proteomes" id="UP000593561"/>
    </source>
</evidence>
<dbReference type="Proteomes" id="UP000593561">
    <property type="component" value="Unassembled WGS sequence"/>
</dbReference>
<gene>
    <name evidence="1" type="ORF">Godav_003180</name>
</gene>
<organism evidence="1 2">
    <name type="scientific">Gossypium davidsonii</name>
    <name type="common">Davidson's cotton</name>
    <name type="synonym">Gossypium klotzschianum subsp. davidsonii</name>
    <dbReference type="NCBI Taxonomy" id="34287"/>
    <lineage>
        <taxon>Eukaryota</taxon>
        <taxon>Viridiplantae</taxon>
        <taxon>Streptophyta</taxon>
        <taxon>Embryophyta</taxon>
        <taxon>Tracheophyta</taxon>
        <taxon>Spermatophyta</taxon>
        <taxon>Magnoliopsida</taxon>
        <taxon>eudicotyledons</taxon>
        <taxon>Gunneridae</taxon>
        <taxon>Pentapetalae</taxon>
        <taxon>rosids</taxon>
        <taxon>malvids</taxon>
        <taxon>Malvales</taxon>
        <taxon>Malvaceae</taxon>
        <taxon>Malvoideae</taxon>
        <taxon>Gossypium</taxon>
    </lineage>
</organism>
<comment type="caution">
    <text evidence="1">The sequence shown here is derived from an EMBL/GenBank/DDBJ whole genome shotgun (WGS) entry which is preliminary data.</text>
</comment>
<accession>A0A7J8SYH8</accession>
<name>A0A7J8SYH8_GOSDV</name>
<sequence length="116" mass="12770">MGQRSGQLTVLSVNKGTRNLFSPVDGENLVEVEKPAAGNHEADETTVTRHRREQLPNAPMINMLAKFAVTTLVDDHVIAKPLAKFFGTNITDEACCKIIADQRHSLDLVLRQSTIC</sequence>
<dbReference type="AlphaFoldDB" id="A0A7J8SYH8"/>
<keyword evidence="2" id="KW-1185">Reference proteome</keyword>
<reference evidence="1 2" key="1">
    <citation type="journal article" date="2019" name="Genome Biol. Evol.">
        <title>Insights into the evolution of the New World diploid cottons (Gossypium, subgenus Houzingenia) based on genome sequencing.</title>
        <authorList>
            <person name="Grover C.E."/>
            <person name="Arick M.A. 2nd"/>
            <person name="Thrash A."/>
            <person name="Conover J.L."/>
            <person name="Sanders W.S."/>
            <person name="Peterson D.G."/>
            <person name="Frelichowski J.E."/>
            <person name="Scheffler J.A."/>
            <person name="Scheffler B.E."/>
            <person name="Wendel J.F."/>
        </authorList>
    </citation>
    <scope>NUCLEOTIDE SEQUENCE [LARGE SCALE GENOMIC DNA]</scope>
    <source>
        <strain evidence="1">27</strain>
        <tissue evidence="1">Leaf</tissue>
    </source>
</reference>
<evidence type="ECO:0000313" key="1">
    <source>
        <dbReference type="EMBL" id="MBA0631161.1"/>
    </source>
</evidence>